<proteinExistence type="predicted"/>
<feature type="domain" description="Carrier" evidence="7">
    <location>
        <begin position="3015"/>
        <end position="3090"/>
    </location>
</feature>
<dbReference type="RefSeq" id="WP_189078023.1">
    <property type="nucleotide sequence ID" value="NZ_BMMX01000002.1"/>
</dbReference>
<dbReference type="EMBL" id="BMMX01000002">
    <property type="protein sequence ID" value="GGK79066.1"/>
    <property type="molecule type" value="Genomic_DNA"/>
</dbReference>
<dbReference type="Pfam" id="PF21089">
    <property type="entry name" value="PKS_DH_N"/>
    <property type="match status" value="1"/>
</dbReference>
<evidence type="ECO:0000256" key="3">
    <source>
        <dbReference type="ARBA" id="ARBA00022679"/>
    </source>
</evidence>
<dbReference type="Pfam" id="PF08659">
    <property type="entry name" value="KR"/>
    <property type="match status" value="2"/>
</dbReference>
<evidence type="ECO:0008006" key="11">
    <source>
        <dbReference type="Google" id="ProtNLM"/>
    </source>
</evidence>
<accession>A0A8J3FMV2</accession>
<evidence type="ECO:0000256" key="4">
    <source>
        <dbReference type="ARBA" id="ARBA00023268"/>
    </source>
</evidence>
<dbReference type="PROSITE" id="PS00606">
    <property type="entry name" value="KS3_1"/>
    <property type="match status" value="2"/>
</dbReference>
<sequence>MSEDRVRHVLKQATVELRQATRRVRELEERDREPIAVVGMACRYPGDVGSPEDLWRVVAEGADVTSDAPQDRGWDLDALYDPEPGKAGRTYVRRGGFVHDAADFDTEFFGISPREALGMDPQQRQLLETSWEALERAGIRASALRGSRTGVFIGACYTGYGSRDQDVADEVSGYLVTGDAMSVASGRIAYTLGLHGPAITVDTACSSSLVSIHLAAQALRTGDCTLALAGGVAVLSTNRGFIELSRQQGLAADGRCKPFAATADGMAWAEGVGVIVLERLSDAERNGHEVLAVIRGSAINQDGASNGLSAPNGPAQERVIRAALDRAGLSPADVDAVEAHGTGTRLGDPIEASALLAAYGRARPAERPLWVGSVKSNIGHPQAAAGVAGVIKMVQALRHGVLPQSLHIEEPTPHVDWSSTAVAPLVEARPWPETGRPRRAGVSAFGISGTNAHVIIEQAPEPAADPPEPQPAADPPEPGAQSPLPWVLSGRSRAALQAQAGRLLAHLRTQPLPAADIAYSLAATRDAHEHRAVVLGEDRDAALAALAQGRPADGLVQGVLAPERGKTVFVFPGLGSQWAGMAVELMAASPVFAARMAECEAAFDSLVDWSLTDALSDPAMLARVDVVQPVLFAVMVSLAALWQSYGVTPDAVLGTSQGEIAAACVAGALSLADAAVVVCRRSQITAEDLAGRGGVMAVAMGVDALTSLLPRWQGRLSVAGVNAPTATLLSGEPAALDELYAELERTGVRAHRLKADYASHCAQVESIRERLLTALAPVAPTGGSIPFWSTTTAGPVATEGLDAGYWYRNLRQTVRFHDTVGALLEAEHTTFVEMSPHPVLTVAVQEIAEAAGVEVLATGTLRRDHGGLERFLLSAAELYAGGVDVRWPLAGRRVALPTYAFQRRRYWLEAEPTSRPSRVDGLRYRIGWEKLPTGTGIGNGTEPAGRWLLLAEPGDERAPVIAQVLDAEVASGIDSAGLRPYDNVVAMLPAAQIPDVVRALDGGVAKLWCVTSGAVSVRGEPVRPEQAEIWGLGRVVALEHPALWGGLIDLPGELGERASSRLRGALGGTHGEDQLAIREDDVHIRRLRRAPLGSTTPVRDWQPAGTVLVTGDGGPAGSHVARWLSRAGADHVVLTGAGPDADEVRAELDRDGTELSVVDCDLTDRDEVAAMLRSFAPIRAVVHLAGLTRLAPVAELSRAEYAEMVRSRAGAADLLDELLDDDLDAFVLFSSVVGVWGSAEHGAFAAAHAHLDALARQRRARGRRALAVAWGLWDFGGEQAEHRLRGTGFLPPVVAIEALQQAIAHDETEVTVAEVGWDRFVPVFASAGPRPLLLGVPEARELLAAEPAEQDSPLRQRLTGLPEADRRRELLTVVREQVAAILGFTDAEAVTPKQPFKDLGIDSLTAVEVRNRLSTAAGFRLPSTLVFDYPTPQALAEFLRAAVFGEDHQPATTTATATADEPIAIVGMSCRFPGGVTSPEGLWRLVAEGRDATSSFPSDRGWDRRWYDPGRGPGKSYVWRGGFLDGFADFDPAFFEINPREAMVIDPQQRLLLEISWELFERAGIDPAALRGTRTGVFVGSNIQDYMAHVLQGDDLTGGYAGVGSAASVMSGRVAYVFGLEGPAMTVDTACSSSLSAMHLAVQALRRGEIPMALAGGVTTMSSPLSYVEFSRQQGLAADGVCRAFSGDADGTVLSEGIGMVLLERLSDAERHGHEVLAVIRGSAVNQDGASNGMAAPNGPSQRRVIQAALADAGMTAAEVDVVEAHGTGTKLGDPIEAQAILATYGRERREAGPLWLGSLKSNIGHCQAAAGVGGVIKMVLAMRHGVLPQTLHVAAPTPHVDWSAGEVRLLTEQRPWPVTDHPRRFGVSSFGLSGTNAHFIVEQAPAAATAASPAPAPAPADEIVAVPLSAKSDRALAAQAAALDGAVAAFGPANVGYSLATTRATLDHRAVVIGEDVRAGLAALASGADAENVVRGVARSVREVVFVFPGQGSQWAGMGRDLLDASPVFRAELTACSAAFESLLGWSVLDVVRGAPDAPPLARIDVLQPTLFSVMVSLAAVWRSWGVVPAAVTGSSQGEIAAAYVAGEIDLADAARVVGLRGRLLQEHLVGKGVLASVSLPAGQIRDRLKASGGALSLAGVNSPTSVTVAGDVASVERLVAELTAEGARARLVASSVATHSDQVDGIRDELTAVLAPVKARRGQVPFFSSVTGVRRAPGTLDGAYWLANMREPVQFERAVRGLLDAGHRIFLEASPHPALAVPIQEILDEAVPEAAVLGSLRRNENGRRRLLTALAELHVRGVPVEWAATFAEGSVRRVELPTYPFQRSRFWPDYAGQVAQPIEGNPLGHALLTSTLPLAGGDGLVVLGRLAATGTPWSAGQSLPAGVLVELSIRAGDEVGCDVLAELELGAPLTVPTDGVRQLQLRIGAADADDRRAFTLHSKADGEAWLTHATGVLALGASVPDFDLTAWPPPGAVPEAGRIWRRGGETFAEVEVDGEDDRFLIHPALLGSALSEDRIPVRWQGVSLYAAGARALRVRTVEVGDDAVSVQLADRFGKPVAILGSVTYGAPKPAPPEDALYGLDFVRVAVPDAGPEYVAVDDLDAVGPVPALVLLHLHAADAHAATAQAAEAVRKWLGEERFADSRLAVVTRRAVPTDDVTDLVHAPVWGLIRSAQSEHPDRFVLLDTDGSVAPLAAAAASEPQVVIRDGVVLAPRLVRIAPQTSEAGLFDGDGTVLITGGTGALAGLLARHLVTNHGVRHLLLISRSGAHAAGAGELVRELTAAGAEVRIAACDVSDRAALVDLLATVERPLTAVVHTAGVLDDGLIATLTREKIDAVLRPKADAAMVLHELTRDLPLKAFVLYSSGASVLAGAGQGNYAAANAFLDALAAYRRANKLPAVSLGWGYASQASRMTEHLDRGGLTDRMARLGVLPISPAEGLALFDAAVGGTRPVVFPLRLDHDVLRASVTPLPAVLRGLVRTSARRVVRDGSAVESSPVERLAGLSRAEQEEALLALVRGVVAGALGHASAADVVPDKTFKELGFDSLTSVEVRNRLSAATGLRLRATVAFDHPTPIAVARFLREQLLPEPDDLDSADLSTLIDLALEGERP</sequence>
<dbReference type="PANTHER" id="PTHR43775:SF51">
    <property type="entry name" value="INACTIVE PHENOLPHTHIOCEROL SYNTHESIS POLYKETIDE SYNTHASE TYPE I PKS1-RELATED"/>
    <property type="match status" value="1"/>
</dbReference>
<dbReference type="InterPro" id="IPR020806">
    <property type="entry name" value="PKS_PP-bd"/>
</dbReference>
<dbReference type="Pfam" id="PF22953">
    <property type="entry name" value="SpnB_Rossmann"/>
    <property type="match status" value="1"/>
</dbReference>
<dbReference type="InterPro" id="IPR057326">
    <property type="entry name" value="KR_dom"/>
</dbReference>
<dbReference type="SUPFAM" id="SSF51735">
    <property type="entry name" value="NAD(P)-binding Rossmann-fold domains"/>
    <property type="match status" value="4"/>
</dbReference>
<evidence type="ECO:0000313" key="10">
    <source>
        <dbReference type="Proteomes" id="UP000656042"/>
    </source>
</evidence>
<dbReference type="InterPro" id="IPR042104">
    <property type="entry name" value="PKS_dehydratase_sf"/>
</dbReference>
<dbReference type="InterPro" id="IPR016036">
    <property type="entry name" value="Malonyl_transacylase_ACP-bd"/>
</dbReference>
<dbReference type="FunFam" id="3.40.47.10:FF:000019">
    <property type="entry name" value="Polyketide synthase type I"/>
    <property type="match status" value="2"/>
</dbReference>
<dbReference type="InterPro" id="IPR014043">
    <property type="entry name" value="Acyl_transferase_dom"/>
</dbReference>
<dbReference type="Gene3D" id="3.10.129.110">
    <property type="entry name" value="Polyketide synthase dehydratase"/>
    <property type="match status" value="2"/>
</dbReference>
<dbReference type="SMART" id="SM00827">
    <property type="entry name" value="PKS_AT"/>
    <property type="match status" value="2"/>
</dbReference>
<dbReference type="SUPFAM" id="SSF47336">
    <property type="entry name" value="ACP-like"/>
    <property type="match status" value="2"/>
</dbReference>
<dbReference type="PROSITE" id="PS52004">
    <property type="entry name" value="KS3_2"/>
    <property type="match status" value="2"/>
</dbReference>
<dbReference type="InterPro" id="IPR036291">
    <property type="entry name" value="NAD(P)-bd_dom_sf"/>
</dbReference>
<dbReference type="GO" id="GO:0004312">
    <property type="term" value="F:fatty acid synthase activity"/>
    <property type="evidence" value="ECO:0007669"/>
    <property type="project" value="TreeGrafter"/>
</dbReference>
<gene>
    <name evidence="9" type="ORF">GCM10012284_11330</name>
</gene>
<dbReference type="InterPro" id="IPR055123">
    <property type="entry name" value="SpnB-like_Rossmann"/>
</dbReference>
<reference evidence="9" key="1">
    <citation type="journal article" date="2014" name="Int. J. Syst. Evol. Microbiol.">
        <title>Complete genome sequence of Corynebacterium casei LMG S-19264T (=DSM 44701T), isolated from a smear-ripened cheese.</title>
        <authorList>
            <consortium name="US DOE Joint Genome Institute (JGI-PGF)"/>
            <person name="Walter F."/>
            <person name="Albersmeier A."/>
            <person name="Kalinowski J."/>
            <person name="Ruckert C."/>
        </authorList>
    </citation>
    <scope>NUCLEOTIDE SEQUENCE</scope>
    <source>
        <strain evidence="9">CGMCC 4.7299</strain>
    </source>
</reference>
<dbReference type="InterPro" id="IPR013968">
    <property type="entry name" value="PKS_KR"/>
</dbReference>
<dbReference type="SMART" id="SM00826">
    <property type="entry name" value="PKS_DH"/>
    <property type="match status" value="1"/>
</dbReference>
<evidence type="ECO:0000256" key="1">
    <source>
        <dbReference type="ARBA" id="ARBA00022450"/>
    </source>
</evidence>
<dbReference type="Gene3D" id="1.10.1200.10">
    <property type="entry name" value="ACP-like"/>
    <property type="match status" value="2"/>
</dbReference>
<evidence type="ECO:0000313" key="9">
    <source>
        <dbReference type="EMBL" id="GGK79066.1"/>
    </source>
</evidence>
<feature type="domain" description="Carrier" evidence="7">
    <location>
        <begin position="1368"/>
        <end position="1443"/>
    </location>
</feature>
<dbReference type="InterPro" id="IPR036736">
    <property type="entry name" value="ACP-like_sf"/>
</dbReference>
<dbReference type="Pfam" id="PF00109">
    <property type="entry name" value="ketoacyl-synt"/>
    <property type="match status" value="2"/>
</dbReference>
<evidence type="ECO:0000256" key="6">
    <source>
        <dbReference type="SAM" id="MobiDB-lite"/>
    </source>
</evidence>
<keyword evidence="1" id="KW-0596">Phosphopantetheine</keyword>
<name>A0A8J3FMV2_9ACTN</name>
<dbReference type="InterPro" id="IPR009081">
    <property type="entry name" value="PP-bd_ACP"/>
</dbReference>
<feature type="region of interest" description="Disordered" evidence="6">
    <location>
        <begin position="461"/>
        <end position="484"/>
    </location>
</feature>
<keyword evidence="5" id="KW-0012">Acyltransferase</keyword>
<dbReference type="SUPFAM" id="SSF52151">
    <property type="entry name" value="FabD/lysophospholipase-like"/>
    <property type="match status" value="2"/>
</dbReference>
<feature type="compositionally biased region" description="Pro residues" evidence="6">
    <location>
        <begin position="463"/>
        <end position="478"/>
    </location>
</feature>
<dbReference type="SMART" id="SM00822">
    <property type="entry name" value="PKS_KR"/>
    <property type="match status" value="2"/>
</dbReference>
<dbReference type="InterPro" id="IPR014030">
    <property type="entry name" value="Ketoacyl_synth_N"/>
</dbReference>
<dbReference type="FunFam" id="1.10.1200.10:FF:000007">
    <property type="entry name" value="Probable polyketide synthase pks17"/>
    <property type="match status" value="2"/>
</dbReference>
<evidence type="ECO:0000256" key="2">
    <source>
        <dbReference type="ARBA" id="ARBA00022553"/>
    </source>
</evidence>
<dbReference type="CDD" id="cd08952">
    <property type="entry name" value="KR_1_SDR_x"/>
    <property type="match status" value="1"/>
</dbReference>
<dbReference type="SUPFAM" id="SSF55048">
    <property type="entry name" value="Probable ACP-binding domain of malonyl-CoA ACP transacylase"/>
    <property type="match status" value="2"/>
</dbReference>
<dbReference type="GO" id="GO:0031177">
    <property type="term" value="F:phosphopantetheine binding"/>
    <property type="evidence" value="ECO:0007669"/>
    <property type="project" value="InterPro"/>
</dbReference>
<dbReference type="CDD" id="cd00833">
    <property type="entry name" value="PKS"/>
    <property type="match status" value="2"/>
</dbReference>
<dbReference type="GO" id="GO:0004315">
    <property type="term" value="F:3-oxoacyl-[acyl-carrier-protein] synthase activity"/>
    <property type="evidence" value="ECO:0007669"/>
    <property type="project" value="InterPro"/>
</dbReference>
<dbReference type="PROSITE" id="PS00012">
    <property type="entry name" value="PHOSPHOPANTETHEINE"/>
    <property type="match status" value="2"/>
</dbReference>
<organism evidence="9 10">
    <name type="scientific">Mangrovihabitans endophyticus</name>
    <dbReference type="NCBI Taxonomy" id="1751298"/>
    <lineage>
        <taxon>Bacteria</taxon>
        <taxon>Bacillati</taxon>
        <taxon>Actinomycetota</taxon>
        <taxon>Actinomycetes</taxon>
        <taxon>Micromonosporales</taxon>
        <taxon>Micromonosporaceae</taxon>
        <taxon>Mangrovihabitans</taxon>
    </lineage>
</organism>
<dbReference type="InterPro" id="IPR016039">
    <property type="entry name" value="Thiolase-like"/>
</dbReference>
<dbReference type="SMART" id="SM00825">
    <property type="entry name" value="PKS_KS"/>
    <property type="match status" value="2"/>
</dbReference>
<dbReference type="InterPro" id="IPR050091">
    <property type="entry name" value="PKS_NRPS_Biosynth_Enz"/>
</dbReference>
<dbReference type="Gene3D" id="3.40.366.10">
    <property type="entry name" value="Malonyl-Coenzyme A Acyl Carrier Protein, domain 2"/>
    <property type="match status" value="2"/>
</dbReference>
<dbReference type="InterPro" id="IPR006162">
    <property type="entry name" value="Ppantetheine_attach_site"/>
</dbReference>
<protein>
    <recommendedName>
        <fullName evidence="11">Acyl transferase domain-containing protein</fullName>
    </recommendedName>
</protein>
<evidence type="ECO:0000259" key="7">
    <source>
        <dbReference type="PROSITE" id="PS50075"/>
    </source>
</evidence>
<keyword evidence="2" id="KW-0597">Phosphoprotein</keyword>
<dbReference type="InterPro" id="IPR020841">
    <property type="entry name" value="PKS_Beta-ketoAc_synthase_dom"/>
</dbReference>
<dbReference type="Proteomes" id="UP000656042">
    <property type="component" value="Unassembled WGS sequence"/>
</dbReference>
<feature type="domain" description="Ketosynthase family 3 (KS3)" evidence="8">
    <location>
        <begin position="1460"/>
        <end position="1884"/>
    </location>
</feature>
<dbReference type="InterPro" id="IPR014031">
    <property type="entry name" value="Ketoacyl_synth_C"/>
</dbReference>
<evidence type="ECO:0000256" key="5">
    <source>
        <dbReference type="ARBA" id="ARBA00023315"/>
    </source>
</evidence>
<dbReference type="Pfam" id="PF16197">
    <property type="entry name" value="KAsynt_C_assoc"/>
    <property type="match status" value="2"/>
</dbReference>
<keyword evidence="3" id="KW-0808">Transferase</keyword>
<feature type="domain" description="Ketosynthase family 3 (KS3)" evidence="8">
    <location>
        <begin position="32"/>
        <end position="458"/>
    </location>
</feature>
<dbReference type="Pfam" id="PF02801">
    <property type="entry name" value="Ketoacyl-synt_C"/>
    <property type="match status" value="2"/>
</dbReference>
<evidence type="ECO:0000259" key="8">
    <source>
        <dbReference type="PROSITE" id="PS52004"/>
    </source>
</evidence>
<keyword evidence="4" id="KW-0511">Multifunctional enzyme</keyword>
<dbReference type="SMART" id="SM01294">
    <property type="entry name" value="PKS_PP_betabranch"/>
    <property type="match status" value="2"/>
</dbReference>
<dbReference type="Gene3D" id="3.40.50.720">
    <property type="entry name" value="NAD(P)-binding Rossmann-like Domain"/>
    <property type="match status" value="2"/>
</dbReference>
<dbReference type="InterPro" id="IPR018201">
    <property type="entry name" value="Ketoacyl_synth_AS"/>
</dbReference>
<dbReference type="PROSITE" id="PS50075">
    <property type="entry name" value="CARRIER"/>
    <property type="match status" value="2"/>
</dbReference>
<dbReference type="FunFam" id="3.40.366.10:FF:000002">
    <property type="entry name" value="Probable polyketide synthase 2"/>
    <property type="match status" value="2"/>
</dbReference>
<dbReference type="Gene3D" id="3.30.70.3290">
    <property type="match status" value="2"/>
</dbReference>
<dbReference type="SMART" id="SM00823">
    <property type="entry name" value="PKS_PP"/>
    <property type="match status" value="2"/>
</dbReference>
<dbReference type="SUPFAM" id="SSF53901">
    <property type="entry name" value="Thiolase-like"/>
    <property type="match status" value="2"/>
</dbReference>
<dbReference type="GO" id="GO:0006633">
    <property type="term" value="P:fatty acid biosynthetic process"/>
    <property type="evidence" value="ECO:0007669"/>
    <property type="project" value="InterPro"/>
</dbReference>
<dbReference type="Pfam" id="PF00698">
    <property type="entry name" value="Acyl_transf_1"/>
    <property type="match status" value="2"/>
</dbReference>
<comment type="caution">
    <text evidence="9">The sequence shown here is derived from an EMBL/GenBank/DDBJ whole genome shotgun (WGS) entry which is preliminary data.</text>
</comment>
<reference evidence="9" key="2">
    <citation type="submission" date="2020-09" db="EMBL/GenBank/DDBJ databases">
        <authorList>
            <person name="Sun Q."/>
            <person name="Zhou Y."/>
        </authorList>
    </citation>
    <scope>NUCLEOTIDE SEQUENCE</scope>
    <source>
        <strain evidence="9">CGMCC 4.7299</strain>
    </source>
</reference>
<dbReference type="InterPro" id="IPR016035">
    <property type="entry name" value="Acyl_Trfase/lysoPLipase"/>
</dbReference>
<dbReference type="Pfam" id="PF00550">
    <property type="entry name" value="PP-binding"/>
    <property type="match status" value="2"/>
</dbReference>
<dbReference type="InterPro" id="IPR001227">
    <property type="entry name" value="Ac_transferase_dom_sf"/>
</dbReference>
<dbReference type="InterPro" id="IPR032821">
    <property type="entry name" value="PKS_assoc"/>
</dbReference>
<dbReference type="InterPro" id="IPR049552">
    <property type="entry name" value="PKS_DH_N"/>
</dbReference>
<dbReference type="CDD" id="cd08956">
    <property type="entry name" value="KR_3_FAS_SDR_x"/>
    <property type="match status" value="1"/>
</dbReference>
<dbReference type="InterPro" id="IPR020807">
    <property type="entry name" value="PKS_DH"/>
</dbReference>
<keyword evidence="10" id="KW-1185">Reference proteome</keyword>
<dbReference type="PANTHER" id="PTHR43775">
    <property type="entry name" value="FATTY ACID SYNTHASE"/>
    <property type="match status" value="1"/>
</dbReference>
<dbReference type="Gene3D" id="3.40.47.10">
    <property type="match status" value="2"/>
</dbReference>